<dbReference type="RefSeq" id="WP_183666904.1">
    <property type="nucleotide sequence ID" value="NZ_BAAARH010000003.1"/>
</dbReference>
<proteinExistence type="predicted"/>
<sequence>MPSSTAGGQAGHTEVAAAKAVAPQVKACTEPQLITVTPTRGMPARFFGFAVGALFFLGRRTYCKRNPSTLGFGFNGNDEDGLKEMTLKEEWDRLDAETHHWLLDNPGCVLVPNTITARIQDTSDRQIEVDEHGQMIPSREDLDFIREKGTDVGAADISDDLRFFDATKPRESE</sequence>
<dbReference type="EMBL" id="JACHDR010000001">
    <property type="protein sequence ID" value="MBB5512160.1"/>
    <property type="molecule type" value="Genomic_DNA"/>
</dbReference>
<comment type="caution">
    <text evidence="2">The sequence shown here is derived from an EMBL/GenBank/DDBJ whole genome shotgun (WGS) entry which is preliminary data.</text>
</comment>
<evidence type="ECO:0000313" key="2">
    <source>
        <dbReference type="EMBL" id="MBB5512160.1"/>
    </source>
</evidence>
<evidence type="ECO:0000313" key="3">
    <source>
        <dbReference type="Proteomes" id="UP000580797"/>
    </source>
</evidence>
<accession>A0A7W8TSM6</accession>
<protein>
    <submittedName>
        <fullName evidence="2">Uncharacterized protein</fullName>
    </submittedName>
</protein>
<keyword evidence="1" id="KW-0812">Transmembrane</keyword>
<feature type="transmembrane region" description="Helical" evidence="1">
    <location>
        <begin position="42"/>
        <end position="58"/>
    </location>
</feature>
<gene>
    <name evidence="2" type="ORF">HD598_000847</name>
</gene>
<name>A0A7W8TSM6_9MICC</name>
<keyword evidence="1" id="KW-1133">Transmembrane helix</keyword>
<reference evidence="2 3" key="1">
    <citation type="submission" date="2020-08" db="EMBL/GenBank/DDBJ databases">
        <title>Sequencing the genomes of 1000 actinobacteria strains.</title>
        <authorList>
            <person name="Klenk H.-P."/>
        </authorList>
    </citation>
    <scope>NUCLEOTIDE SEQUENCE [LARGE SCALE GENOMIC DNA]</scope>
    <source>
        <strain evidence="2 3">DSM 105783</strain>
    </source>
</reference>
<evidence type="ECO:0000256" key="1">
    <source>
        <dbReference type="SAM" id="Phobius"/>
    </source>
</evidence>
<dbReference type="AlphaFoldDB" id="A0A7W8TSM6"/>
<organism evidence="2 3">
    <name type="scientific">Neomicrococcus aestuarii</name>
    <dbReference type="NCBI Taxonomy" id="556325"/>
    <lineage>
        <taxon>Bacteria</taxon>
        <taxon>Bacillati</taxon>
        <taxon>Actinomycetota</taxon>
        <taxon>Actinomycetes</taxon>
        <taxon>Micrococcales</taxon>
        <taxon>Micrococcaceae</taxon>
        <taxon>Neomicrococcus</taxon>
    </lineage>
</organism>
<keyword evidence="1" id="KW-0472">Membrane</keyword>
<dbReference type="Proteomes" id="UP000580797">
    <property type="component" value="Unassembled WGS sequence"/>
</dbReference>